<dbReference type="Pfam" id="PF00326">
    <property type="entry name" value="Peptidase_S9"/>
    <property type="match status" value="1"/>
</dbReference>
<dbReference type="PANTHER" id="PTHR43056:SF5">
    <property type="entry name" value="PEPTIDASE S9 PROLYL OLIGOPEPTIDASE CATALYTIC DOMAIN-CONTAINING PROTEIN"/>
    <property type="match status" value="1"/>
</dbReference>
<dbReference type="InterPro" id="IPR001375">
    <property type="entry name" value="Peptidase_S9_cat"/>
</dbReference>
<dbReference type="OrthoDB" id="128799at2"/>
<reference evidence="2 3" key="1">
    <citation type="submission" date="2011-05" db="EMBL/GenBank/DDBJ databases">
        <title>Whole genome sequence of Microlunatus phosphovorus NM-1.</title>
        <authorList>
            <person name="Hosoyama A."/>
            <person name="Sasaki K."/>
            <person name="Harada T."/>
            <person name="Igarashi R."/>
            <person name="Kawakoshi A."/>
            <person name="Sasagawa M."/>
            <person name="Fukada J."/>
            <person name="Nakamura S."/>
            <person name="Katano Y."/>
            <person name="Hanada S."/>
            <person name="Kamagata Y."/>
            <person name="Nakamura N."/>
            <person name="Yamazaki S."/>
            <person name="Fujita N."/>
        </authorList>
    </citation>
    <scope>NUCLEOTIDE SEQUENCE [LARGE SCALE GENOMIC DNA]</scope>
    <source>
        <strain evidence="3">ATCC 700054 / DSM 10555 / JCM 9379 / NBRC 101784 / NCIMB 13414 / VKM Ac-1990 / NM-1</strain>
    </source>
</reference>
<evidence type="ECO:0000313" key="2">
    <source>
        <dbReference type="EMBL" id="BAK36342.1"/>
    </source>
</evidence>
<dbReference type="MEROPS" id="S09.074"/>
<dbReference type="eggNOG" id="COG1506">
    <property type="taxonomic scope" value="Bacteria"/>
</dbReference>
<sequence>MTIAPYGSWPSIVTTDLVTSGTVGLSAPLLDGDTLYWLESRPSEGGRVGLWRCHRDHPAELVVPAPYNVRTGVHEYGGGAYAVRDGVVVFSDLTDNRLYRLVDGRPVALTQSSDHRYADVRVHPDRHLVLAVREDHTGGGEPVNTIVALDLDGSGDGAVLCSGADFYADPELSADGELAWTEWNHPAMPWDATRIRRGRLIDRPALALTEISEVAGGDHESAVHPRWAPDGELIFISDRTGWWNLYAVRDQETTPLWPEDAEFATPQWVFGDQPYAVLDSRRLLATHVSNGVTSIQLLDRDSNTLRPILEDGLYGSVAAGGGLAAAIIEDADRPARLAVADLTTATWTDVRRASDQALPTPWVSIPRAVSWPSTLDDVPGEVHGWYYPPTNPEWRAPDGDRPPLITLSHGGPTGFSDNGFNIGLQYWTSRGFAVLDVNYRGSTGYGRSYRDALRGRWGVVDVADCADGAAALAAQGLADPQRLIVRGGSAGGYTTLQALTTTDVFTAGISFYGVADPEALARDTHKFESRYLDGLIGPYPEAIEIYRERSPILHVDRLSVPLLLLQGSEDAVVPPNQAETMAAAVRAKDLPVAMIIFEGEGHGFRRADSIKAALEAQLFFLGKVFGFTPADDLPVIEIDNL</sequence>
<dbReference type="InterPro" id="IPR050585">
    <property type="entry name" value="Xaa-Pro_dipeptidyl-ppase/CocE"/>
</dbReference>
<dbReference type="GO" id="GO:0008236">
    <property type="term" value="F:serine-type peptidase activity"/>
    <property type="evidence" value="ECO:0007669"/>
    <property type="project" value="InterPro"/>
</dbReference>
<dbReference type="KEGG" id="mph:MLP_33280"/>
<dbReference type="SUPFAM" id="SSF82171">
    <property type="entry name" value="DPP6 N-terminal domain-like"/>
    <property type="match status" value="1"/>
</dbReference>
<feature type="domain" description="Peptidase S9 prolyl oligopeptidase catalytic" evidence="1">
    <location>
        <begin position="420"/>
        <end position="626"/>
    </location>
</feature>
<evidence type="ECO:0000259" key="1">
    <source>
        <dbReference type="Pfam" id="PF00326"/>
    </source>
</evidence>
<organism evidence="2 3">
    <name type="scientific">Microlunatus phosphovorus (strain ATCC 700054 / DSM 10555 / JCM 9379 / NBRC 101784 / NCIMB 13414 / VKM Ac-1990 / NM-1)</name>
    <dbReference type="NCBI Taxonomy" id="1032480"/>
    <lineage>
        <taxon>Bacteria</taxon>
        <taxon>Bacillati</taxon>
        <taxon>Actinomycetota</taxon>
        <taxon>Actinomycetes</taxon>
        <taxon>Propionibacteriales</taxon>
        <taxon>Propionibacteriaceae</taxon>
        <taxon>Microlunatus</taxon>
    </lineage>
</organism>
<dbReference type="Proteomes" id="UP000007947">
    <property type="component" value="Chromosome"/>
</dbReference>
<accession>F5XM85</accession>
<dbReference type="InterPro" id="IPR029058">
    <property type="entry name" value="AB_hydrolase_fold"/>
</dbReference>
<protein>
    <submittedName>
        <fullName evidence="2">Putative S9 family peptidase</fullName>
        <ecNumber evidence="2">3.4.-.-</ecNumber>
    </submittedName>
</protein>
<dbReference type="Gene3D" id="2.120.10.30">
    <property type="entry name" value="TolB, C-terminal domain"/>
    <property type="match status" value="1"/>
</dbReference>
<dbReference type="EC" id="3.4.-.-" evidence="2"/>
<keyword evidence="2" id="KW-0378">Hydrolase</keyword>
<dbReference type="AlphaFoldDB" id="F5XM85"/>
<dbReference type="RefSeq" id="WP_013864203.1">
    <property type="nucleotide sequence ID" value="NC_015635.1"/>
</dbReference>
<dbReference type="GO" id="GO:0006508">
    <property type="term" value="P:proteolysis"/>
    <property type="evidence" value="ECO:0007669"/>
    <property type="project" value="InterPro"/>
</dbReference>
<proteinExistence type="predicted"/>
<name>F5XM85_MICPN</name>
<evidence type="ECO:0000313" key="3">
    <source>
        <dbReference type="Proteomes" id="UP000007947"/>
    </source>
</evidence>
<dbReference type="HOGENOM" id="CLU_012236_1_0_11"/>
<keyword evidence="3" id="KW-1185">Reference proteome</keyword>
<dbReference type="PANTHER" id="PTHR43056">
    <property type="entry name" value="PEPTIDASE S9 PROLYL OLIGOPEPTIDASE"/>
    <property type="match status" value="1"/>
</dbReference>
<dbReference type="SUPFAM" id="SSF53474">
    <property type="entry name" value="alpha/beta-Hydrolases"/>
    <property type="match status" value="1"/>
</dbReference>
<dbReference type="EMBL" id="AP012204">
    <property type="protein sequence ID" value="BAK36342.1"/>
    <property type="molecule type" value="Genomic_DNA"/>
</dbReference>
<dbReference type="InterPro" id="IPR011042">
    <property type="entry name" value="6-blade_b-propeller_TolB-like"/>
</dbReference>
<dbReference type="Gene3D" id="3.40.50.1820">
    <property type="entry name" value="alpha/beta hydrolase"/>
    <property type="match status" value="1"/>
</dbReference>
<gene>
    <name evidence="2" type="ordered locus">MLP_33280</name>
</gene>